<dbReference type="InterPro" id="IPR018060">
    <property type="entry name" value="HTH_AraC"/>
</dbReference>
<keyword evidence="1" id="KW-0805">Transcription regulation</keyword>
<dbReference type="OrthoDB" id="323290at2"/>
<gene>
    <name evidence="5" type="ORF">DFQ12_0263</name>
</gene>
<evidence type="ECO:0000259" key="4">
    <source>
        <dbReference type="PROSITE" id="PS01124"/>
    </source>
</evidence>
<dbReference type="InterPro" id="IPR050204">
    <property type="entry name" value="AraC_XylS_family_regulators"/>
</dbReference>
<protein>
    <submittedName>
        <fullName evidence="5">AraC family transcriptional regulator</fullName>
    </submittedName>
</protein>
<accession>A0A420BFD9</accession>
<dbReference type="SMART" id="SM00342">
    <property type="entry name" value="HTH_ARAC"/>
    <property type="match status" value="1"/>
</dbReference>
<dbReference type="InterPro" id="IPR009057">
    <property type="entry name" value="Homeodomain-like_sf"/>
</dbReference>
<dbReference type="SUPFAM" id="SSF46689">
    <property type="entry name" value="Homeodomain-like"/>
    <property type="match status" value="1"/>
</dbReference>
<comment type="caution">
    <text evidence="5">The sequence shown here is derived from an EMBL/GenBank/DDBJ whole genome shotgun (WGS) entry which is preliminary data.</text>
</comment>
<keyword evidence="2" id="KW-0238">DNA-binding</keyword>
<keyword evidence="6" id="KW-1185">Reference proteome</keyword>
<dbReference type="InterPro" id="IPR046532">
    <property type="entry name" value="DUF6597"/>
</dbReference>
<keyword evidence="3" id="KW-0804">Transcription</keyword>
<evidence type="ECO:0000256" key="3">
    <source>
        <dbReference type="ARBA" id="ARBA00023163"/>
    </source>
</evidence>
<evidence type="ECO:0000256" key="2">
    <source>
        <dbReference type="ARBA" id="ARBA00023125"/>
    </source>
</evidence>
<dbReference type="GO" id="GO:0043565">
    <property type="term" value="F:sequence-specific DNA binding"/>
    <property type="evidence" value="ECO:0007669"/>
    <property type="project" value="InterPro"/>
</dbReference>
<dbReference type="Pfam" id="PF12833">
    <property type="entry name" value="HTH_18"/>
    <property type="match status" value="1"/>
</dbReference>
<dbReference type="Proteomes" id="UP000286246">
    <property type="component" value="Unassembled WGS sequence"/>
</dbReference>
<dbReference type="PANTHER" id="PTHR46796">
    <property type="entry name" value="HTH-TYPE TRANSCRIPTIONAL ACTIVATOR RHAS-RELATED"/>
    <property type="match status" value="1"/>
</dbReference>
<dbReference type="AlphaFoldDB" id="A0A420BFD9"/>
<dbReference type="EMBL" id="RAPY01000001">
    <property type="protein sequence ID" value="RKE55431.1"/>
    <property type="molecule type" value="Genomic_DNA"/>
</dbReference>
<feature type="domain" description="HTH araC/xylS-type" evidence="4">
    <location>
        <begin position="158"/>
        <end position="258"/>
    </location>
</feature>
<dbReference type="GO" id="GO:0003700">
    <property type="term" value="F:DNA-binding transcription factor activity"/>
    <property type="evidence" value="ECO:0007669"/>
    <property type="project" value="InterPro"/>
</dbReference>
<dbReference type="Pfam" id="PF20240">
    <property type="entry name" value="DUF6597"/>
    <property type="match status" value="1"/>
</dbReference>
<evidence type="ECO:0000313" key="6">
    <source>
        <dbReference type="Proteomes" id="UP000286246"/>
    </source>
</evidence>
<dbReference type="Gene3D" id="1.10.10.60">
    <property type="entry name" value="Homeodomain-like"/>
    <property type="match status" value="1"/>
</dbReference>
<organism evidence="5 6">
    <name type="scientific">Sphingobacterium detergens</name>
    <dbReference type="NCBI Taxonomy" id="1145106"/>
    <lineage>
        <taxon>Bacteria</taxon>
        <taxon>Pseudomonadati</taxon>
        <taxon>Bacteroidota</taxon>
        <taxon>Sphingobacteriia</taxon>
        <taxon>Sphingobacteriales</taxon>
        <taxon>Sphingobacteriaceae</taxon>
        <taxon>Sphingobacterium</taxon>
    </lineage>
</organism>
<name>A0A420BFD9_SPHD1</name>
<dbReference type="PROSITE" id="PS01124">
    <property type="entry name" value="HTH_ARAC_FAMILY_2"/>
    <property type="match status" value="1"/>
</dbReference>
<proteinExistence type="predicted"/>
<evidence type="ECO:0000313" key="5">
    <source>
        <dbReference type="EMBL" id="RKE55431.1"/>
    </source>
</evidence>
<dbReference type="RefSeq" id="WP_120257213.1">
    <property type="nucleotide sequence ID" value="NZ_RAPY01000001.1"/>
</dbReference>
<evidence type="ECO:0000256" key="1">
    <source>
        <dbReference type="ARBA" id="ARBA00023015"/>
    </source>
</evidence>
<sequence length="266" mass="30784">MNYEKVYPKESIKHLVCFFWNFEADFEATSSYQHSSVASIYPKLAFQYIPGMKISKNHEVINLFNSGFQSQTDTFCQLSAEQKVGVFGIYFQPYAIPFLFGLPTSEITNQNIEIAELLGEEGVFLEEKVLNCVNTQERVAVMTEYLEQRINKFSTRLEDTIAAIQHIVFHKGSTKMIEVLGRQFLSQRQFERNFKLLTGFSPKNFSRIVRFEKSIENAINQDLSLTEVALQTGYFDQSHMIREFRAFTGKNPVAYFSEDLSLFVKE</sequence>
<dbReference type="PANTHER" id="PTHR46796:SF13">
    <property type="entry name" value="HTH-TYPE TRANSCRIPTIONAL ACTIVATOR RHAS"/>
    <property type="match status" value="1"/>
</dbReference>
<reference evidence="5 6" key="1">
    <citation type="submission" date="2018-09" db="EMBL/GenBank/DDBJ databases">
        <title>Genomic Encyclopedia of Type Strains, Phase III (KMG-III): the genomes of soil and plant-associated and newly described type strains.</title>
        <authorList>
            <person name="Whitman W."/>
        </authorList>
    </citation>
    <scope>NUCLEOTIDE SEQUENCE [LARGE SCALE GENOMIC DNA]</scope>
    <source>
        <strain evidence="5 6">CECT 7938</strain>
    </source>
</reference>